<comment type="caution">
    <text evidence="2">The sequence shown here is derived from an EMBL/GenBank/DDBJ whole genome shotgun (WGS) entry which is preliminary data.</text>
</comment>
<name>A0A9P4IUV6_9PEZI</name>
<accession>A0A9P4IUV6</accession>
<feature type="signal peptide" evidence="1">
    <location>
        <begin position="1"/>
        <end position="20"/>
    </location>
</feature>
<gene>
    <name evidence="2" type="ORF">K461DRAFT_54871</name>
</gene>
<organism evidence="2 3">
    <name type="scientific">Myriangium duriaei CBS 260.36</name>
    <dbReference type="NCBI Taxonomy" id="1168546"/>
    <lineage>
        <taxon>Eukaryota</taxon>
        <taxon>Fungi</taxon>
        <taxon>Dikarya</taxon>
        <taxon>Ascomycota</taxon>
        <taxon>Pezizomycotina</taxon>
        <taxon>Dothideomycetes</taxon>
        <taxon>Dothideomycetidae</taxon>
        <taxon>Myriangiales</taxon>
        <taxon>Myriangiaceae</taxon>
        <taxon>Myriangium</taxon>
    </lineage>
</organism>
<proteinExistence type="predicted"/>
<reference evidence="2" key="1">
    <citation type="journal article" date="2020" name="Stud. Mycol.">
        <title>101 Dothideomycetes genomes: a test case for predicting lifestyles and emergence of pathogens.</title>
        <authorList>
            <person name="Haridas S."/>
            <person name="Albert R."/>
            <person name="Binder M."/>
            <person name="Bloem J."/>
            <person name="Labutti K."/>
            <person name="Salamov A."/>
            <person name="Andreopoulos B."/>
            <person name="Baker S."/>
            <person name="Barry K."/>
            <person name="Bills G."/>
            <person name="Bluhm B."/>
            <person name="Cannon C."/>
            <person name="Castanera R."/>
            <person name="Culley D."/>
            <person name="Daum C."/>
            <person name="Ezra D."/>
            <person name="Gonzalez J."/>
            <person name="Henrissat B."/>
            <person name="Kuo A."/>
            <person name="Liang C."/>
            <person name="Lipzen A."/>
            <person name="Lutzoni F."/>
            <person name="Magnuson J."/>
            <person name="Mondo S."/>
            <person name="Nolan M."/>
            <person name="Ohm R."/>
            <person name="Pangilinan J."/>
            <person name="Park H.-J."/>
            <person name="Ramirez L."/>
            <person name="Alfaro M."/>
            <person name="Sun H."/>
            <person name="Tritt A."/>
            <person name="Yoshinaga Y."/>
            <person name="Zwiers L.-H."/>
            <person name="Turgeon B."/>
            <person name="Goodwin S."/>
            <person name="Spatafora J."/>
            <person name="Crous P."/>
            <person name="Grigoriev I."/>
        </authorList>
    </citation>
    <scope>NUCLEOTIDE SEQUENCE</scope>
    <source>
        <strain evidence="2">CBS 260.36</strain>
    </source>
</reference>
<evidence type="ECO:0000256" key="1">
    <source>
        <dbReference type="SAM" id="SignalP"/>
    </source>
</evidence>
<protein>
    <recommendedName>
        <fullName evidence="4">C2H2-type domain-containing protein</fullName>
    </recommendedName>
</protein>
<evidence type="ECO:0000313" key="3">
    <source>
        <dbReference type="Proteomes" id="UP000799439"/>
    </source>
</evidence>
<sequence>MAAMLRLFLCGRWSTVSVVAAPIAHPSQTCTICRLAGDTNPSVLRAAIRNMKPDPLSNPRHHQCDTSHDPPTHQLRMWIDARAASLSGFECPLGGCRKRTYEYMSRMEEHIKAQHASFYNRLQQ</sequence>
<evidence type="ECO:0008006" key="4">
    <source>
        <dbReference type="Google" id="ProtNLM"/>
    </source>
</evidence>
<feature type="chain" id="PRO_5040193852" description="C2H2-type domain-containing protein" evidence="1">
    <location>
        <begin position="21"/>
        <end position="124"/>
    </location>
</feature>
<evidence type="ECO:0000313" key="2">
    <source>
        <dbReference type="EMBL" id="KAF2148910.1"/>
    </source>
</evidence>
<keyword evidence="1" id="KW-0732">Signal</keyword>
<dbReference type="EMBL" id="ML996092">
    <property type="protein sequence ID" value="KAF2148910.1"/>
    <property type="molecule type" value="Genomic_DNA"/>
</dbReference>
<keyword evidence="3" id="KW-1185">Reference proteome</keyword>
<dbReference type="Proteomes" id="UP000799439">
    <property type="component" value="Unassembled WGS sequence"/>
</dbReference>
<dbReference type="AlphaFoldDB" id="A0A9P4IUV6"/>